<dbReference type="InterPro" id="IPR013815">
    <property type="entry name" value="ATP_grasp_subdomain_1"/>
</dbReference>
<keyword evidence="3 4" id="KW-0067">ATP-binding</keyword>
<reference evidence="6 7" key="1">
    <citation type="submission" date="2019-02" db="EMBL/GenBank/DDBJ databases">
        <authorList>
            <person name="Manzano-Marin A."/>
            <person name="Manzano-Marin A."/>
        </authorList>
    </citation>
    <scope>NUCLEOTIDE SEQUENCE [LARGE SCALE GENOMIC DNA]</scope>
    <source>
        <strain evidence="6 7">ErCisplendens</strain>
    </source>
</reference>
<dbReference type="InterPro" id="IPR040686">
    <property type="entry name" value="PurK_C"/>
</dbReference>
<dbReference type="RefSeq" id="WP_157990387.1">
    <property type="nucleotide sequence ID" value="NZ_LR217735.1"/>
</dbReference>
<evidence type="ECO:0000256" key="3">
    <source>
        <dbReference type="ARBA" id="ARBA00022840"/>
    </source>
</evidence>
<keyword evidence="1 4" id="KW-0547">Nucleotide-binding</keyword>
<evidence type="ECO:0000259" key="5">
    <source>
        <dbReference type="PROSITE" id="PS50975"/>
    </source>
</evidence>
<dbReference type="Gene3D" id="3.40.50.20">
    <property type="match status" value="1"/>
</dbReference>
<dbReference type="PANTHER" id="PTHR11609:SF5">
    <property type="entry name" value="PHOSPHORIBOSYLAMINOIMIDAZOLE CARBOXYLASE"/>
    <property type="match status" value="1"/>
</dbReference>
<dbReference type="PROSITE" id="PS50975">
    <property type="entry name" value="ATP_GRASP"/>
    <property type="match status" value="1"/>
</dbReference>
<dbReference type="PANTHER" id="PTHR11609">
    <property type="entry name" value="PURINE BIOSYNTHESIS PROTEIN 6/7, PUR6/7"/>
    <property type="match status" value="1"/>
</dbReference>
<evidence type="ECO:0000313" key="7">
    <source>
        <dbReference type="Proteomes" id="UP000294392"/>
    </source>
</evidence>
<feature type="domain" description="ATP-grasp" evidence="5">
    <location>
        <begin position="84"/>
        <end position="266"/>
    </location>
</feature>
<gene>
    <name evidence="6" type="primary">purK</name>
    <name evidence="6" type="ORF">ERCISPPA3004_332</name>
</gene>
<dbReference type="InterPro" id="IPR011054">
    <property type="entry name" value="Rudment_hybrid_motif"/>
</dbReference>
<dbReference type="GO" id="GO:0005524">
    <property type="term" value="F:ATP binding"/>
    <property type="evidence" value="ECO:0007669"/>
    <property type="project" value="UniProtKB-UniRule"/>
</dbReference>
<dbReference type="Pfam" id="PF17769">
    <property type="entry name" value="PurK_C"/>
    <property type="match status" value="1"/>
</dbReference>
<name>A0A451DM61_9GAMM</name>
<evidence type="ECO:0000256" key="2">
    <source>
        <dbReference type="ARBA" id="ARBA00022755"/>
    </source>
</evidence>
<keyword evidence="6" id="KW-0436">Ligase</keyword>
<dbReference type="EC" id="6.3.4.18" evidence="6"/>
<dbReference type="Gene3D" id="3.30.470.20">
    <property type="entry name" value="ATP-grasp fold, B domain"/>
    <property type="match status" value="1"/>
</dbReference>
<organism evidence="6 7">
    <name type="scientific">Candidatus Erwinia haradaeae</name>
    <dbReference type="NCBI Taxonomy" id="1922217"/>
    <lineage>
        <taxon>Bacteria</taxon>
        <taxon>Pseudomonadati</taxon>
        <taxon>Pseudomonadota</taxon>
        <taxon>Gammaproteobacteria</taxon>
        <taxon>Enterobacterales</taxon>
        <taxon>Erwiniaceae</taxon>
        <taxon>Erwinia</taxon>
    </lineage>
</organism>
<dbReference type="InterPro" id="IPR011761">
    <property type="entry name" value="ATP-grasp"/>
</dbReference>
<dbReference type="InterPro" id="IPR016185">
    <property type="entry name" value="PreATP-grasp_dom_sf"/>
</dbReference>
<evidence type="ECO:0000256" key="4">
    <source>
        <dbReference type="PROSITE-ProRule" id="PRU00409"/>
    </source>
</evidence>
<dbReference type="GO" id="GO:0006164">
    <property type="term" value="P:purine nucleotide biosynthetic process"/>
    <property type="evidence" value="ECO:0007669"/>
    <property type="project" value="UniProtKB-KW"/>
</dbReference>
<dbReference type="InterPro" id="IPR003135">
    <property type="entry name" value="ATP-grasp_carboxylate-amine"/>
</dbReference>
<accession>A0A451DM61</accession>
<keyword evidence="2" id="KW-0658">Purine biosynthesis</keyword>
<sequence>MKLVYVLGDGQLGHMLRQAGEPLGVTVHLIALNSDLRIFSVNNSVITTEIECWPNTVLTQKLSKSISFVNRDIFPVLTDRLRQKKLLNDLNLATAPWQPLSCKTQWPQIFSTLDRHVIVKCRNGGYNGHGQWNLCPDNIEIVPKNMYGQCIVEKRINFSNELSLIGARGRNGDTAFYPLTYNFHQNGVLRASVVLLNHNTQQNIAEHMLSMIMHELDYIGVMTMECFMSSEGLLINELSARVHNSGHWTQDAASISQFELHLRAILNLPLPTPITYMPAVMLNLIGINSRMSWLSEPRLHLHWYNKTVCHGRKVGHINLVDLSPVILSQILNSLLPTFPVEYTDYIIWAQNTLSQKQIYI</sequence>
<dbReference type="SUPFAM" id="SSF56059">
    <property type="entry name" value="Glutathione synthetase ATP-binding domain-like"/>
    <property type="match status" value="1"/>
</dbReference>
<protein>
    <submittedName>
        <fullName evidence="6">N5-carboxyaminoimidazole ribonucleotide synthase</fullName>
        <ecNumber evidence="6">6.3.4.18</ecNumber>
    </submittedName>
</protein>
<dbReference type="OrthoDB" id="9804625at2"/>
<proteinExistence type="predicted"/>
<dbReference type="SUPFAM" id="SSF51246">
    <property type="entry name" value="Rudiment single hybrid motif"/>
    <property type="match status" value="1"/>
</dbReference>
<dbReference type="GO" id="GO:0005829">
    <property type="term" value="C:cytosol"/>
    <property type="evidence" value="ECO:0007669"/>
    <property type="project" value="TreeGrafter"/>
</dbReference>
<dbReference type="GO" id="GO:0046872">
    <property type="term" value="F:metal ion binding"/>
    <property type="evidence" value="ECO:0007669"/>
    <property type="project" value="InterPro"/>
</dbReference>
<evidence type="ECO:0000313" key="6">
    <source>
        <dbReference type="EMBL" id="VFP87834.1"/>
    </source>
</evidence>
<dbReference type="AlphaFoldDB" id="A0A451DM61"/>
<dbReference type="Gene3D" id="3.30.1490.20">
    <property type="entry name" value="ATP-grasp fold, A domain"/>
    <property type="match status" value="1"/>
</dbReference>
<dbReference type="GO" id="GO:0034028">
    <property type="term" value="F:5-(carboxyamino)imidazole ribonucleotide synthase activity"/>
    <property type="evidence" value="ECO:0007669"/>
    <property type="project" value="UniProtKB-EC"/>
</dbReference>
<dbReference type="Pfam" id="PF02222">
    <property type="entry name" value="ATP-grasp"/>
    <property type="match status" value="1"/>
</dbReference>
<dbReference type="SUPFAM" id="SSF52440">
    <property type="entry name" value="PreATP-grasp domain"/>
    <property type="match status" value="1"/>
</dbReference>
<evidence type="ECO:0000256" key="1">
    <source>
        <dbReference type="ARBA" id="ARBA00022741"/>
    </source>
</evidence>
<dbReference type="Proteomes" id="UP000294392">
    <property type="component" value="Chromosome"/>
</dbReference>
<dbReference type="EMBL" id="LR217735">
    <property type="protein sequence ID" value="VFP87834.1"/>
    <property type="molecule type" value="Genomic_DNA"/>
</dbReference>
<dbReference type="NCBIfam" id="NF004678">
    <property type="entry name" value="PRK06019.1-4"/>
    <property type="match status" value="1"/>
</dbReference>